<evidence type="ECO:0000256" key="1">
    <source>
        <dbReference type="SAM" id="MobiDB-lite"/>
    </source>
</evidence>
<dbReference type="Pfam" id="PF20150">
    <property type="entry name" value="2EXR"/>
    <property type="match status" value="1"/>
</dbReference>
<sequence>MAIEFRPFGRLPGEIRDMIWDRAVRSHEPGVHIFTAYNLGNTEDWEEEEDEATGSRQKNGATSTINTRRPAGCTLSWTQNNPSTYLIDGGLWTACRESYLAMKRAFHCGDQKVGTGYFIKDQHPDVTHYQLFTVLPWQDLFIFQMPELRDCDSAPWLGIYTWGLFGVRNVALEFDPEWEPVQTSPLTVFTEIAMETTEPDVGKLEALWFVDYTLKRANHVPIDSLHQRTRAIFHGSNCRFVKVVPEEANGCDTPWFCGSDATRGSLAGGSFKFVAGLSQYYEKFVREADDYVRRHPGTSEWTIKEVKYGVLACEYY</sequence>
<proteinExistence type="predicted"/>
<dbReference type="InterPro" id="IPR045518">
    <property type="entry name" value="2EXR"/>
</dbReference>
<feature type="compositionally biased region" description="Polar residues" evidence="1">
    <location>
        <begin position="54"/>
        <end position="67"/>
    </location>
</feature>
<dbReference type="EMBL" id="MU853847">
    <property type="protein sequence ID" value="KAK3937716.1"/>
    <property type="molecule type" value="Genomic_DNA"/>
</dbReference>
<protein>
    <recommendedName>
        <fullName evidence="2">2EXR domain-containing protein</fullName>
    </recommendedName>
</protein>
<dbReference type="AlphaFoldDB" id="A0AAN6S2S3"/>
<name>A0AAN6S2S3_9PEZI</name>
<evidence type="ECO:0000313" key="4">
    <source>
        <dbReference type="Proteomes" id="UP001303473"/>
    </source>
</evidence>
<dbReference type="Proteomes" id="UP001303473">
    <property type="component" value="Unassembled WGS sequence"/>
</dbReference>
<reference evidence="4" key="1">
    <citation type="journal article" date="2023" name="Mol. Phylogenet. Evol.">
        <title>Genome-scale phylogeny and comparative genomics of the fungal order Sordariales.</title>
        <authorList>
            <person name="Hensen N."/>
            <person name="Bonometti L."/>
            <person name="Westerberg I."/>
            <person name="Brannstrom I.O."/>
            <person name="Guillou S."/>
            <person name="Cros-Aarteil S."/>
            <person name="Calhoun S."/>
            <person name="Haridas S."/>
            <person name="Kuo A."/>
            <person name="Mondo S."/>
            <person name="Pangilinan J."/>
            <person name="Riley R."/>
            <person name="LaButti K."/>
            <person name="Andreopoulos B."/>
            <person name="Lipzen A."/>
            <person name="Chen C."/>
            <person name="Yan M."/>
            <person name="Daum C."/>
            <person name="Ng V."/>
            <person name="Clum A."/>
            <person name="Steindorff A."/>
            <person name="Ohm R.A."/>
            <person name="Martin F."/>
            <person name="Silar P."/>
            <person name="Natvig D.O."/>
            <person name="Lalanne C."/>
            <person name="Gautier V."/>
            <person name="Ament-Velasquez S.L."/>
            <person name="Kruys A."/>
            <person name="Hutchinson M.I."/>
            <person name="Powell A.J."/>
            <person name="Barry K."/>
            <person name="Miller A.N."/>
            <person name="Grigoriev I.V."/>
            <person name="Debuchy R."/>
            <person name="Gladieux P."/>
            <person name="Hiltunen Thoren M."/>
            <person name="Johannesson H."/>
        </authorList>
    </citation>
    <scope>NUCLEOTIDE SEQUENCE [LARGE SCALE GENOMIC DNA]</scope>
    <source>
        <strain evidence="4">CBS 340.73</strain>
    </source>
</reference>
<organism evidence="3 4">
    <name type="scientific">Diplogelasinospora grovesii</name>
    <dbReference type="NCBI Taxonomy" id="303347"/>
    <lineage>
        <taxon>Eukaryota</taxon>
        <taxon>Fungi</taxon>
        <taxon>Dikarya</taxon>
        <taxon>Ascomycota</taxon>
        <taxon>Pezizomycotina</taxon>
        <taxon>Sordariomycetes</taxon>
        <taxon>Sordariomycetidae</taxon>
        <taxon>Sordariales</taxon>
        <taxon>Diplogelasinosporaceae</taxon>
        <taxon>Diplogelasinospora</taxon>
    </lineage>
</organism>
<comment type="caution">
    <text evidence="3">The sequence shown here is derived from an EMBL/GenBank/DDBJ whole genome shotgun (WGS) entry which is preliminary data.</text>
</comment>
<keyword evidence="4" id="KW-1185">Reference proteome</keyword>
<gene>
    <name evidence="3" type="ORF">QBC46DRAFT_266918</name>
</gene>
<feature type="domain" description="2EXR" evidence="2">
    <location>
        <begin position="5"/>
        <end position="102"/>
    </location>
</feature>
<evidence type="ECO:0000259" key="2">
    <source>
        <dbReference type="Pfam" id="PF20150"/>
    </source>
</evidence>
<feature type="region of interest" description="Disordered" evidence="1">
    <location>
        <begin position="44"/>
        <end position="67"/>
    </location>
</feature>
<evidence type="ECO:0000313" key="3">
    <source>
        <dbReference type="EMBL" id="KAK3937716.1"/>
    </source>
</evidence>
<accession>A0AAN6S2S3</accession>